<reference evidence="2" key="1">
    <citation type="journal article" date="2017" name="Genome Biol.">
        <title>Comparative genomics reveals high biological diversity and specific adaptations in the industrially and medically important fungal genus Aspergillus.</title>
        <authorList>
            <person name="de Vries R.P."/>
            <person name="Riley R."/>
            <person name="Wiebenga A."/>
            <person name="Aguilar-Osorio G."/>
            <person name="Amillis S."/>
            <person name="Uchima C.A."/>
            <person name="Anderluh G."/>
            <person name="Asadollahi M."/>
            <person name="Askin M."/>
            <person name="Barry K."/>
            <person name="Battaglia E."/>
            <person name="Bayram O."/>
            <person name="Benocci T."/>
            <person name="Braus-Stromeyer S.A."/>
            <person name="Caldana C."/>
            <person name="Canovas D."/>
            <person name="Cerqueira G.C."/>
            <person name="Chen F."/>
            <person name="Chen W."/>
            <person name="Choi C."/>
            <person name="Clum A."/>
            <person name="Dos Santos R.A."/>
            <person name="Damasio A.R."/>
            <person name="Diallinas G."/>
            <person name="Emri T."/>
            <person name="Fekete E."/>
            <person name="Flipphi M."/>
            <person name="Freyberg S."/>
            <person name="Gallo A."/>
            <person name="Gournas C."/>
            <person name="Habgood R."/>
            <person name="Hainaut M."/>
            <person name="Harispe M.L."/>
            <person name="Henrissat B."/>
            <person name="Hilden K.S."/>
            <person name="Hope R."/>
            <person name="Hossain A."/>
            <person name="Karabika E."/>
            <person name="Karaffa L."/>
            <person name="Karanyi Z."/>
            <person name="Krasevec N."/>
            <person name="Kuo A."/>
            <person name="Kusch H."/>
            <person name="LaButti K."/>
            <person name="Lagendijk E.L."/>
            <person name="Lapidus A."/>
            <person name="Levasseur A."/>
            <person name="Lindquist E."/>
            <person name="Lipzen A."/>
            <person name="Logrieco A.F."/>
            <person name="MacCabe A."/>
            <person name="Maekelae M.R."/>
            <person name="Malavazi I."/>
            <person name="Melin P."/>
            <person name="Meyer V."/>
            <person name="Mielnichuk N."/>
            <person name="Miskei M."/>
            <person name="Molnar A.P."/>
            <person name="Mule G."/>
            <person name="Ngan C.Y."/>
            <person name="Orejas M."/>
            <person name="Orosz E."/>
            <person name="Ouedraogo J.P."/>
            <person name="Overkamp K.M."/>
            <person name="Park H.-S."/>
            <person name="Perrone G."/>
            <person name="Piumi F."/>
            <person name="Punt P.J."/>
            <person name="Ram A.F."/>
            <person name="Ramon A."/>
            <person name="Rauscher S."/>
            <person name="Record E."/>
            <person name="Riano-Pachon D.M."/>
            <person name="Robert V."/>
            <person name="Roehrig J."/>
            <person name="Ruller R."/>
            <person name="Salamov A."/>
            <person name="Salih N.S."/>
            <person name="Samson R.A."/>
            <person name="Sandor E."/>
            <person name="Sanguinetti M."/>
            <person name="Schuetze T."/>
            <person name="Sepcic K."/>
            <person name="Shelest E."/>
            <person name="Sherlock G."/>
            <person name="Sophianopoulou V."/>
            <person name="Squina F.M."/>
            <person name="Sun H."/>
            <person name="Susca A."/>
            <person name="Todd R.B."/>
            <person name="Tsang A."/>
            <person name="Unkles S.E."/>
            <person name="van de Wiele N."/>
            <person name="van Rossen-Uffink D."/>
            <person name="Oliveira J.V."/>
            <person name="Vesth T.C."/>
            <person name="Visser J."/>
            <person name="Yu J.-H."/>
            <person name="Zhou M."/>
            <person name="Andersen M.R."/>
            <person name="Archer D.B."/>
            <person name="Baker S.E."/>
            <person name="Benoit I."/>
            <person name="Brakhage A.A."/>
            <person name="Braus G.H."/>
            <person name="Fischer R."/>
            <person name="Frisvad J.C."/>
            <person name="Goldman G.H."/>
            <person name="Houbraken J."/>
            <person name="Oakley B."/>
            <person name="Pocsi I."/>
            <person name="Scazzocchio C."/>
            <person name="Seiboth B."/>
            <person name="vanKuyk P.A."/>
            <person name="Wortman J."/>
            <person name="Dyer P.S."/>
            <person name="Grigoriev I.V."/>
        </authorList>
    </citation>
    <scope>NUCLEOTIDE SEQUENCE [LARGE SCALE GENOMIC DNA]</scope>
    <source>
        <strain evidence="2">CBS 134.48</strain>
    </source>
</reference>
<organism evidence="1 2">
    <name type="scientific">Aspergillus tubingensis (strain CBS 134.48)</name>
    <dbReference type="NCBI Taxonomy" id="767770"/>
    <lineage>
        <taxon>Eukaryota</taxon>
        <taxon>Fungi</taxon>
        <taxon>Dikarya</taxon>
        <taxon>Ascomycota</taxon>
        <taxon>Pezizomycotina</taxon>
        <taxon>Eurotiomycetes</taxon>
        <taxon>Eurotiomycetidae</taxon>
        <taxon>Eurotiales</taxon>
        <taxon>Aspergillaceae</taxon>
        <taxon>Aspergillus</taxon>
        <taxon>Aspergillus subgen. Circumdati</taxon>
    </lineage>
</organism>
<sequence>MDSFKSCCMTVCTESSGASLPLSLSPRRQTEPIHTAPTRTTVLSNCATSRDMRNSLSSSRRWMIPVSRVTPRVAVRDHPVGTQDKAASKLLLGGSFTYSTGDILGDIPPAYKEKYQLSTPIFADVVASCTAPIVLSTTPSILGFPSMRPFAIIDQH</sequence>
<dbReference type="VEuPathDB" id="FungiDB:ASPTUDRAFT_454469"/>
<evidence type="ECO:0000313" key="1">
    <source>
        <dbReference type="EMBL" id="OJI86224.1"/>
    </source>
</evidence>
<dbReference type="Proteomes" id="UP000184304">
    <property type="component" value="Unassembled WGS sequence"/>
</dbReference>
<keyword evidence="2" id="KW-1185">Reference proteome</keyword>
<dbReference type="AlphaFoldDB" id="A0A1L9NAR5"/>
<evidence type="ECO:0000313" key="2">
    <source>
        <dbReference type="Proteomes" id="UP000184304"/>
    </source>
</evidence>
<name>A0A1L9NAR5_ASPTC</name>
<protein>
    <submittedName>
        <fullName evidence="1">Uncharacterized protein</fullName>
    </submittedName>
</protein>
<gene>
    <name evidence="1" type="ORF">ASPTUDRAFT_454469</name>
</gene>
<proteinExistence type="predicted"/>
<accession>A0A1L9NAR5</accession>
<dbReference type="EMBL" id="KV878187">
    <property type="protein sequence ID" value="OJI86224.1"/>
    <property type="molecule type" value="Genomic_DNA"/>
</dbReference>